<evidence type="ECO:0000313" key="3">
    <source>
        <dbReference type="EMBL" id="KNZ64277.1"/>
    </source>
</evidence>
<organism evidence="3 4">
    <name type="scientific">Puccinia sorghi</name>
    <dbReference type="NCBI Taxonomy" id="27349"/>
    <lineage>
        <taxon>Eukaryota</taxon>
        <taxon>Fungi</taxon>
        <taxon>Dikarya</taxon>
        <taxon>Basidiomycota</taxon>
        <taxon>Pucciniomycotina</taxon>
        <taxon>Pucciniomycetes</taxon>
        <taxon>Pucciniales</taxon>
        <taxon>Pucciniaceae</taxon>
        <taxon>Puccinia</taxon>
    </lineage>
</organism>
<evidence type="ECO:0000313" key="4">
    <source>
        <dbReference type="Proteomes" id="UP000037035"/>
    </source>
</evidence>
<dbReference type="EMBL" id="LAVV01000543">
    <property type="protein sequence ID" value="KNZ64277.1"/>
    <property type="molecule type" value="Genomic_DNA"/>
</dbReference>
<dbReference type="Proteomes" id="UP000037035">
    <property type="component" value="Unassembled WGS sequence"/>
</dbReference>
<evidence type="ECO:0000256" key="2">
    <source>
        <dbReference type="SAM" id="SignalP"/>
    </source>
</evidence>
<feature type="compositionally biased region" description="Polar residues" evidence="1">
    <location>
        <begin position="415"/>
        <end position="430"/>
    </location>
</feature>
<feature type="region of interest" description="Disordered" evidence="1">
    <location>
        <begin position="402"/>
        <end position="432"/>
    </location>
</feature>
<protein>
    <submittedName>
        <fullName evidence="3">Uncharacterized protein</fullName>
    </submittedName>
</protein>
<dbReference type="AlphaFoldDB" id="A0A0L6VUH6"/>
<evidence type="ECO:0000256" key="1">
    <source>
        <dbReference type="SAM" id="MobiDB-lite"/>
    </source>
</evidence>
<keyword evidence="4" id="KW-1185">Reference proteome</keyword>
<name>A0A0L6VUH6_9BASI</name>
<feature type="region of interest" description="Disordered" evidence="1">
    <location>
        <begin position="346"/>
        <end position="373"/>
    </location>
</feature>
<feature type="signal peptide" evidence="2">
    <location>
        <begin position="1"/>
        <end position="23"/>
    </location>
</feature>
<feature type="region of interest" description="Disordered" evidence="1">
    <location>
        <begin position="217"/>
        <end position="239"/>
    </location>
</feature>
<gene>
    <name evidence="3" type="ORF">VP01_1048g4</name>
</gene>
<reference evidence="3 4" key="1">
    <citation type="submission" date="2015-08" db="EMBL/GenBank/DDBJ databases">
        <title>Next Generation Sequencing and Analysis of the Genome of Puccinia sorghi L Schw, the Causal Agent of Maize Common Rust.</title>
        <authorList>
            <person name="Rochi L."/>
            <person name="Burguener G."/>
            <person name="Darino M."/>
            <person name="Turjanski A."/>
            <person name="Kreff E."/>
            <person name="Dieguez M.J."/>
            <person name="Sacco F."/>
        </authorList>
    </citation>
    <scope>NUCLEOTIDE SEQUENCE [LARGE SCALE GENOMIC DNA]</scope>
    <source>
        <strain evidence="3 4">RO10H11247</strain>
    </source>
</reference>
<accession>A0A0L6VUH6</accession>
<keyword evidence="2" id="KW-0732">Signal</keyword>
<dbReference type="OrthoDB" id="10680420at2759"/>
<comment type="caution">
    <text evidence="3">The sequence shown here is derived from an EMBL/GenBank/DDBJ whole genome shotgun (WGS) entry which is preliminary data.</text>
</comment>
<sequence>MLQIPLAMHTALWILHVVCLTLKKLDYNSKSQKKGGQEITVVVARMQDKQQLALDGSNFPQWSCDLEQLNKNTVLEKIWQSIFTASINSSLVYNIQGVSSCKLMPKKLIWMKMCSWPLCYRETCLLFNQLVHLYELCRQKDTLSKTKQQLPASTQTVLRATPGPDNVSPPFKQVAFLSGVPKEEWMDALHFHKVTANLCWSCGDKIHYLRDYPRRTRGTPVNRRTHGPGKFSYQPIPQPSHQQTVSYSIVGAMYPPLGLPFLPQQKFSAGSQHFTGGKYPVHQNQLPARPADSYHPRYQPANQHSRMRKVFLAAERVRAGVNRGGIGFGGLSGHQRRIGWTRFVPEGTAGGQTKPAERQGVRRLHSGGPEEEWKSAGIWGCRNSMRAGGGECESGVSIHLSIDKPQQRKGGGIKSQASESPKAENSQSLSGLKCAKGGNKGVFVIGVKEGYSPI</sequence>
<dbReference type="VEuPathDB" id="FungiDB:VP01_1048g4"/>
<proteinExistence type="predicted"/>
<feature type="chain" id="PRO_5005568767" evidence="2">
    <location>
        <begin position="24"/>
        <end position="454"/>
    </location>
</feature>